<comment type="caution">
    <text evidence="1">The sequence shown here is derived from an EMBL/GenBank/DDBJ whole genome shotgun (WGS) entry which is preliminary data.</text>
</comment>
<protein>
    <submittedName>
        <fullName evidence="1">Uncharacterized protein</fullName>
    </submittedName>
</protein>
<reference evidence="1" key="1">
    <citation type="submission" date="2022-10" db="EMBL/GenBank/DDBJ databases">
        <title>Genome Sequence of Xylaria curta.</title>
        <authorList>
            <person name="Buettner E."/>
        </authorList>
    </citation>
    <scope>NUCLEOTIDE SEQUENCE</scope>
    <source>
        <strain evidence="1">Babe10</strain>
    </source>
</reference>
<organism evidence="1 2">
    <name type="scientific">Xylaria curta</name>
    <dbReference type="NCBI Taxonomy" id="42375"/>
    <lineage>
        <taxon>Eukaryota</taxon>
        <taxon>Fungi</taxon>
        <taxon>Dikarya</taxon>
        <taxon>Ascomycota</taxon>
        <taxon>Pezizomycotina</taxon>
        <taxon>Sordariomycetes</taxon>
        <taxon>Xylariomycetidae</taxon>
        <taxon>Xylariales</taxon>
        <taxon>Xylariaceae</taxon>
        <taxon>Xylaria</taxon>
    </lineage>
</organism>
<proteinExistence type="predicted"/>
<gene>
    <name evidence="1" type="ORF">NUW58_g3085</name>
</gene>
<sequence>MADDSRPHKQIHNDADHKCQRAPRADLVREDDSSTLRNDDVETSLNTHACWNNLCVEYKPSLPKSLTPYREVDYANTSSIYESWELISVRPTNQLTSSKRVFGLDMISTYKALKDGYTGVRPIPSYTQAELACMAATAESEWAARGFGLVRLMKRDTYGQNLTRQIFELPACLPSKLGALLDCRFVATNKNPCVRREWKVVMLKPIFNFLTDDAKKTNSRGIRSGRQSEPIQKWLVIIRGQDTRFSDKGFATFNTMTNPWIKVDEKLQGDQKIAAEHYNGVGGQKAMS</sequence>
<keyword evidence="2" id="KW-1185">Reference proteome</keyword>
<dbReference type="EMBL" id="JAPDGR010000445">
    <property type="protein sequence ID" value="KAJ2990178.1"/>
    <property type="molecule type" value="Genomic_DNA"/>
</dbReference>
<name>A0ACC1PE58_9PEZI</name>
<evidence type="ECO:0000313" key="1">
    <source>
        <dbReference type="EMBL" id="KAJ2990178.1"/>
    </source>
</evidence>
<dbReference type="Proteomes" id="UP001143856">
    <property type="component" value="Unassembled WGS sequence"/>
</dbReference>
<accession>A0ACC1PE58</accession>
<evidence type="ECO:0000313" key="2">
    <source>
        <dbReference type="Proteomes" id="UP001143856"/>
    </source>
</evidence>